<dbReference type="Gene3D" id="3.40.47.10">
    <property type="match status" value="2"/>
</dbReference>
<feature type="active site" description="Proton acceptor" evidence="6">
    <location>
        <position position="363"/>
    </location>
</feature>
<evidence type="ECO:0000256" key="7">
    <source>
        <dbReference type="RuleBase" id="RU003557"/>
    </source>
</evidence>
<evidence type="ECO:0000256" key="4">
    <source>
        <dbReference type="ARBA" id="ARBA00023315"/>
    </source>
</evidence>
<evidence type="ECO:0000256" key="5">
    <source>
        <dbReference type="ARBA" id="ARBA00030755"/>
    </source>
</evidence>
<comment type="similarity">
    <text evidence="1 7">Belongs to the thiolase-like superfamily. Thiolase family.</text>
</comment>
<evidence type="ECO:0000256" key="3">
    <source>
        <dbReference type="ARBA" id="ARBA00022679"/>
    </source>
</evidence>
<dbReference type="InterPro" id="IPR020616">
    <property type="entry name" value="Thiolase_N"/>
</dbReference>
<sequence length="380" mass="40353">MKEIVIIDALRTPVGKYDGALSDKTAAELGVHVVKNLLERHADIKDDVKQVIFGNVLQAGTGQNIARQISINSGLSNHVPASTINEVCGSGMKAVILAKQLLQLEEADVVIAGGTESMSQSPTLRHRKTGEEVLTMMSEGLTDAFNGESMGLIGETIAEQFEISREAQDAFAQHSQEKALAARESGAFEKEIVPFSDITEDETIRANSTLEKLGSLRTAFRENGTVTAGNSSPVNDGASAVILASNDYAESKNLPVLAKLLASEEVGIDPEIMGVSPIKAIRQLLERTNLSLNDIDLFEINEAFASSSVAVNQELDIPEEKVNIYGGAIALGHAIGSSGARILTTLAHALQRENKRYGIASLCIGGGLGLAVLLENPNLL</sequence>
<feature type="active site" description="Acyl-thioester intermediate" evidence="6">
    <location>
        <position position="88"/>
    </location>
</feature>
<dbReference type="PIRSF" id="PIRSF000429">
    <property type="entry name" value="Ac-CoA_Ac_transf"/>
    <property type="match status" value="1"/>
</dbReference>
<dbReference type="eggNOG" id="COG0183">
    <property type="taxonomic scope" value="Bacteria"/>
</dbReference>
<evidence type="ECO:0000259" key="9">
    <source>
        <dbReference type="Pfam" id="PF02803"/>
    </source>
</evidence>
<organism evidence="10 11">
    <name type="scientific">Lactococcus garvieae DCC43</name>
    <dbReference type="NCBI Taxonomy" id="1231377"/>
    <lineage>
        <taxon>Bacteria</taxon>
        <taxon>Bacillati</taxon>
        <taxon>Bacillota</taxon>
        <taxon>Bacilli</taxon>
        <taxon>Lactobacillales</taxon>
        <taxon>Streptococcaceae</taxon>
        <taxon>Lactococcus</taxon>
    </lineage>
</organism>
<keyword evidence="3 7" id="KW-0808">Transferase</keyword>
<dbReference type="PROSITE" id="PS00098">
    <property type="entry name" value="THIOLASE_1"/>
    <property type="match status" value="1"/>
</dbReference>
<comment type="caution">
    <text evidence="10">The sequence shown here is derived from an EMBL/GenBank/DDBJ whole genome shotgun (WGS) entry which is preliminary data.</text>
</comment>
<evidence type="ECO:0000313" key="10">
    <source>
        <dbReference type="EMBL" id="EKF50471.1"/>
    </source>
</evidence>
<accession>K2PSI5</accession>
<proteinExistence type="inferred from homology"/>
<dbReference type="RefSeq" id="WP_003136783.1">
    <property type="nucleotide sequence ID" value="NZ_AMQS01000042.1"/>
</dbReference>
<dbReference type="CDD" id="cd00751">
    <property type="entry name" value="thiolase"/>
    <property type="match status" value="1"/>
</dbReference>
<dbReference type="Pfam" id="PF02803">
    <property type="entry name" value="Thiolase_C"/>
    <property type="match status" value="1"/>
</dbReference>
<dbReference type="SUPFAM" id="SSF53901">
    <property type="entry name" value="Thiolase-like"/>
    <property type="match status" value="2"/>
</dbReference>
<dbReference type="InterPro" id="IPR020617">
    <property type="entry name" value="Thiolase_C"/>
</dbReference>
<dbReference type="Proteomes" id="UP000006787">
    <property type="component" value="Unassembled WGS sequence"/>
</dbReference>
<evidence type="ECO:0000313" key="11">
    <source>
        <dbReference type="Proteomes" id="UP000006787"/>
    </source>
</evidence>
<gene>
    <name evidence="10" type="ORF">C426_2141</name>
</gene>
<dbReference type="EC" id="2.3.1.9" evidence="2"/>
<keyword evidence="4 7" id="KW-0012">Acyltransferase</keyword>
<protein>
    <recommendedName>
        <fullName evidence="2">acetyl-CoA C-acetyltransferase</fullName>
        <ecNumber evidence="2">2.3.1.9</ecNumber>
    </recommendedName>
    <alternativeName>
        <fullName evidence="5">Acetoacetyl-CoA thiolase</fullName>
    </alternativeName>
</protein>
<feature type="domain" description="Thiolase N-terminal" evidence="8">
    <location>
        <begin position="4"/>
        <end position="246"/>
    </location>
</feature>
<name>K2PSI5_9LACT</name>
<feature type="active site" description="Proton acceptor" evidence="6">
    <location>
        <position position="333"/>
    </location>
</feature>
<dbReference type="NCBIfam" id="TIGR01930">
    <property type="entry name" value="AcCoA-C-Actrans"/>
    <property type="match status" value="1"/>
</dbReference>
<dbReference type="PANTHER" id="PTHR18919">
    <property type="entry name" value="ACETYL-COA C-ACYLTRANSFERASE"/>
    <property type="match status" value="1"/>
</dbReference>
<dbReference type="FunFam" id="3.40.47.10:FF:000010">
    <property type="entry name" value="Acetyl-CoA acetyltransferase (Thiolase)"/>
    <property type="match status" value="1"/>
</dbReference>
<dbReference type="InterPro" id="IPR016039">
    <property type="entry name" value="Thiolase-like"/>
</dbReference>
<dbReference type="PANTHER" id="PTHR18919:SF107">
    <property type="entry name" value="ACETYL-COA ACETYLTRANSFERASE, CYTOSOLIC"/>
    <property type="match status" value="1"/>
</dbReference>
<dbReference type="PATRIC" id="fig|1231377.3.peg.2124"/>
<dbReference type="AlphaFoldDB" id="K2PSI5"/>
<dbReference type="GO" id="GO:0003985">
    <property type="term" value="F:acetyl-CoA C-acetyltransferase activity"/>
    <property type="evidence" value="ECO:0007669"/>
    <property type="project" value="UniProtKB-EC"/>
</dbReference>
<dbReference type="EMBL" id="AMQS01000042">
    <property type="protein sequence ID" value="EKF50471.1"/>
    <property type="molecule type" value="Genomic_DNA"/>
</dbReference>
<evidence type="ECO:0000256" key="6">
    <source>
        <dbReference type="PIRSR" id="PIRSR000429-1"/>
    </source>
</evidence>
<feature type="domain" description="Thiolase C-terminal" evidence="9">
    <location>
        <begin position="255"/>
        <end position="375"/>
    </location>
</feature>
<dbReference type="InterPro" id="IPR002155">
    <property type="entry name" value="Thiolase"/>
</dbReference>
<dbReference type="Pfam" id="PF00108">
    <property type="entry name" value="Thiolase_N"/>
    <property type="match status" value="1"/>
</dbReference>
<reference evidence="10 11" key="1">
    <citation type="journal article" date="2012" name="J. Bacteriol.">
        <title>Genome Sequence of the Bacteriocin-Producing Strain Lactococcus garvieae DCC43.</title>
        <authorList>
            <person name="Gabrielsen C."/>
            <person name="Brede D.A."/>
            <person name="Hernandez P.E."/>
            <person name="Nes I.F."/>
            <person name="Diep D.B."/>
        </authorList>
    </citation>
    <scope>NUCLEOTIDE SEQUENCE [LARGE SCALE GENOMIC DNA]</scope>
    <source>
        <strain evidence="10 11">DCC43</strain>
    </source>
</reference>
<dbReference type="InterPro" id="IPR020615">
    <property type="entry name" value="Thiolase_acyl_enz_int_AS"/>
</dbReference>
<evidence type="ECO:0000256" key="2">
    <source>
        <dbReference type="ARBA" id="ARBA00012705"/>
    </source>
</evidence>
<evidence type="ECO:0000259" key="8">
    <source>
        <dbReference type="Pfam" id="PF00108"/>
    </source>
</evidence>
<dbReference type="InterPro" id="IPR020610">
    <property type="entry name" value="Thiolase_AS"/>
</dbReference>
<evidence type="ECO:0000256" key="1">
    <source>
        <dbReference type="ARBA" id="ARBA00010982"/>
    </source>
</evidence>
<dbReference type="PROSITE" id="PS00099">
    <property type="entry name" value="THIOLASE_3"/>
    <property type="match status" value="1"/>
</dbReference>